<proteinExistence type="predicted"/>
<gene>
    <name evidence="1" type="ORF">GCM10010439_52660</name>
</gene>
<accession>A0ABN3UHX5</accession>
<protein>
    <submittedName>
        <fullName evidence="1">Uncharacterized protein</fullName>
    </submittedName>
</protein>
<evidence type="ECO:0000313" key="1">
    <source>
        <dbReference type="EMBL" id="GAA2733205.1"/>
    </source>
</evidence>
<evidence type="ECO:0000313" key="2">
    <source>
        <dbReference type="Proteomes" id="UP001501842"/>
    </source>
</evidence>
<comment type="caution">
    <text evidence="1">The sequence shown here is derived from an EMBL/GenBank/DDBJ whole genome shotgun (WGS) entry which is preliminary data.</text>
</comment>
<reference evidence="1 2" key="1">
    <citation type="journal article" date="2019" name="Int. J. Syst. Evol. Microbiol.">
        <title>The Global Catalogue of Microorganisms (GCM) 10K type strain sequencing project: providing services to taxonomists for standard genome sequencing and annotation.</title>
        <authorList>
            <consortium name="The Broad Institute Genomics Platform"/>
            <consortium name="The Broad Institute Genome Sequencing Center for Infectious Disease"/>
            <person name="Wu L."/>
            <person name="Ma J."/>
        </authorList>
    </citation>
    <scope>NUCLEOTIDE SEQUENCE [LARGE SCALE GENOMIC DNA]</scope>
    <source>
        <strain evidence="1 2">JCM 8201</strain>
    </source>
</reference>
<dbReference type="Proteomes" id="UP001501842">
    <property type="component" value="Unassembled WGS sequence"/>
</dbReference>
<organism evidence="1 2">
    <name type="scientific">Actinocorallia aurantiaca</name>
    <dbReference type="NCBI Taxonomy" id="46204"/>
    <lineage>
        <taxon>Bacteria</taxon>
        <taxon>Bacillati</taxon>
        <taxon>Actinomycetota</taxon>
        <taxon>Actinomycetes</taxon>
        <taxon>Streptosporangiales</taxon>
        <taxon>Thermomonosporaceae</taxon>
        <taxon>Actinocorallia</taxon>
    </lineage>
</organism>
<name>A0ABN3UHX5_9ACTN</name>
<dbReference type="EMBL" id="BAAATZ010000025">
    <property type="protein sequence ID" value="GAA2733205.1"/>
    <property type="molecule type" value="Genomic_DNA"/>
</dbReference>
<keyword evidence="2" id="KW-1185">Reference proteome</keyword>
<sequence>MATGLRGAKATGATAAAEITTDSRLCSRYWWALCAPFIGVASGVDIRARAQAATVQLVPGVEPMARLQRFGRSASTAMIMPRAKKTSERGSRCSL</sequence>